<evidence type="ECO:0000313" key="3">
    <source>
        <dbReference type="Proteomes" id="UP001230188"/>
    </source>
</evidence>
<reference evidence="2" key="1">
    <citation type="submission" date="2023-01" db="EMBL/GenBank/DDBJ databases">
        <title>Metagenome sequencing of chrysophaentin producing Chrysophaeum taylorii.</title>
        <authorList>
            <person name="Davison J."/>
            <person name="Bewley C."/>
        </authorList>
    </citation>
    <scope>NUCLEOTIDE SEQUENCE</scope>
    <source>
        <strain evidence="2">NIES-1699</strain>
    </source>
</reference>
<dbReference type="SUPFAM" id="SSF51735">
    <property type="entry name" value="NAD(P)-binding Rossmann-fold domains"/>
    <property type="match status" value="1"/>
</dbReference>
<dbReference type="Pfam" id="PF01370">
    <property type="entry name" value="Epimerase"/>
    <property type="match status" value="1"/>
</dbReference>
<dbReference type="InterPro" id="IPR001509">
    <property type="entry name" value="Epimerase_deHydtase"/>
</dbReference>
<dbReference type="InterPro" id="IPR051207">
    <property type="entry name" value="ComplexI_NDUFA9_subunit"/>
</dbReference>
<dbReference type="GO" id="GO:0044877">
    <property type="term" value="F:protein-containing complex binding"/>
    <property type="evidence" value="ECO:0007669"/>
    <property type="project" value="TreeGrafter"/>
</dbReference>
<proteinExistence type="predicted"/>
<evidence type="ECO:0000259" key="1">
    <source>
        <dbReference type="Pfam" id="PF01370"/>
    </source>
</evidence>
<dbReference type="PANTHER" id="PTHR12126">
    <property type="entry name" value="NADH-UBIQUINONE OXIDOREDUCTASE 39 KDA SUBUNIT-RELATED"/>
    <property type="match status" value="1"/>
</dbReference>
<organism evidence="2 3">
    <name type="scientific">Chrysophaeum taylorii</name>
    <dbReference type="NCBI Taxonomy" id="2483200"/>
    <lineage>
        <taxon>Eukaryota</taxon>
        <taxon>Sar</taxon>
        <taxon>Stramenopiles</taxon>
        <taxon>Ochrophyta</taxon>
        <taxon>Pelagophyceae</taxon>
        <taxon>Pelagomonadales</taxon>
        <taxon>Pelagomonadaceae</taxon>
        <taxon>Chrysophaeum</taxon>
    </lineage>
</organism>
<dbReference type="EMBL" id="JAQMWT010000050">
    <property type="protein sequence ID" value="KAJ8612448.1"/>
    <property type="molecule type" value="Genomic_DNA"/>
</dbReference>
<name>A0AAD7XMQ5_9STRA</name>
<feature type="domain" description="NAD-dependent epimerase/dehydratase" evidence="1">
    <location>
        <begin position="38"/>
        <end position="264"/>
    </location>
</feature>
<dbReference type="CDD" id="cd05271">
    <property type="entry name" value="NDUFA9_like_SDR_a"/>
    <property type="match status" value="1"/>
</dbReference>
<sequence length="370" mass="40391">MLGATHQLRLRAPFRCRGSGLLEYGLGGRSSVSGVHAAVFGATGFLGRYVCSELGREGSRVRAGNRGDEMDARHLKVSFDLGQFTAPYYSPRDEASIAAVIGRMSTVVNLEESYYESGNALPTRRGASWRSLSTVNYSFEELHVDTARKFAKAAREKGCETFVHVSDLAADEASESRYAASKALGEKAVLEEFPTATIIRPGVMFGHEDRFLNWFATMAQISGGFVPLVEDGAALKQPVYVLDVAKAVAAICKDPEPYKGKVFELAGPAEYTLRELAEFTFDITKQRVTLLDTPAFAANFAAGLIEFLPAPLWTRDDVILAQKDTVLAPDTQALTFADLDVVPTPIEKAAFSYLHQYRVGGHFVLAKGYH</sequence>
<evidence type="ECO:0000313" key="2">
    <source>
        <dbReference type="EMBL" id="KAJ8612448.1"/>
    </source>
</evidence>
<comment type="caution">
    <text evidence="2">The sequence shown here is derived from an EMBL/GenBank/DDBJ whole genome shotgun (WGS) entry which is preliminary data.</text>
</comment>
<dbReference type="Gene3D" id="3.40.50.720">
    <property type="entry name" value="NAD(P)-binding Rossmann-like Domain"/>
    <property type="match status" value="1"/>
</dbReference>
<dbReference type="PANTHER" id="PTHR12126:SF11">
    <property type="entry name" value="NADH DEHYDROGENASE [UBIQUINONE] 1 ALPHA SUBCOMPLEX SUBUNIT 9, MITOCHONDRIAL"/>
    <property type="match status" value="1"/>
</dbReference>
<dbReference type="GO" id="GO:0005739">
    <property type="term" value="C:mitochondrion"/>
    <property type="evidence" value="ECO:0007669"/>
    <property type="project" value="TreeGrafter"/>
</dbReference>
<accession>A0AAD7XMQ5</accession>
<protein>
    <recommendedName>
        <fullName evidence="1">NAD-dependent epimerase/dehydratase domain-containing protein</fullName>
    </recommendedName>
</protein>
<keyword evidence="3" id="KW-1185">Reference proteome</keyword>
<dbReference type="InterPro" id="IPR036291">
    <property type="entry name" value="NAD(P)-bd_dom_sf"/>
</dbReference>
<dbReference type="AlphaFoldDB" id="A0AAD7XMQ5"/>
<gene>
    <name evidence="2" type="ORF">CTAYLR_006583</name>
</gene>
<dbReference type="Proteomes" id="UP001230188">
    <property type="component" value="Unassembled WGS sequence"/>
</dbReference>